<dbReference type="EMBL" id="KQ257456">
    <property type="protein sequence ID" value="KND00314.1"/>
    <property type="molecule type" value="Genomic_DNA"/>
</dbReference>
<evidence type="ECO:0000313" key="3">
    <source>
        <dbReference type="Proteomes" id="UP000053201"/>
    </source>
</evidence>
<keyword evidence="3" id="KW-1185">Reference proteome</keyword>
<dbReference type="Proteomes" id="UP000053201">
    <property type="component" value="Unassembled WGS sequence"/>
</dbReference>
<evidence type="ECO:0000256" key="1">
    <source>
        <dbReference type="SAM" id="MobiDB-lite"/>
    </source>
</evidence>
<organism evidence="2 3">
    <name type="scientific">Spizellomyces punctatus (strain DAOM BR117)</name>
    <dbReference type="NCBI Taxonomy" id="645134"/>
    <lineage>
        <taxon>Eukaryota</taxon>
        <taxon>Fungi</taxon>
        <taxon>Fungi incertae sedis</taxon>
        <taxon>Chytridiomycota</taxon>
        <taxon>Chytridiomycota incertae sedis</taxon>
        <taxon>Chytridiomycetes</taxon>
        <taxon>Spizellomycetales</taxon>
        <taxon>Spizellomycetaceae</taxon>
        <taxon>Spizellomyces</taxon>
    </lineage>
</organism>
<accession>A0A0L0HHK8</accession>
<dbReference type="InParanoid" id="A0A0L0HHK8"/>
<proteinExistence type="predicted"/>
<dbReference type="GeneID" id="27688075"/>
<feature type="region of interest" description="Disordered" evidence="1">
    <location>
        <begin position="1"/>
        <end position="26"/>
    </location>
</feature>
<reference evidence="2 3" key="1">
    <citation type="submission" date="2009-08" db="EMBL/GenBank/DDBJ databases">
        <title>The Genome Sequence of Spizellomyces punctatus strain DAOM BR117.</title>
        <authorList>
            <consortium name="The Broad Institute Genome Sequencing Platform"/>
            <person name="Russ C."/>
            <person name="Cuomo C."/>
            <person name="Shea T."/>
            <person name="Young S.K."/>
            <person name="Zeng Q."/>
            <person name="Koehrsen M."/>
            <person name="Haas B."/>
            <person name="Borodovsky M."/>
            <person name="Guigo R."/>
            <person name="Alvarado L."/>
            <person name="Berlin A."/>
            <person name="Bochicchio J."/>
            <person name="Borenstein D."/>
            <person name="Chapman S."/>
            <person name="Chen Z."/>
            <person name="Engels R."/>
            <person name="Freedman E."/>
            <person name="Gellesch M."/>
            <person name="Goldberg J."/>
            <person name="Griggs A."/>
            <person name="Gujja S."/>
            <person name="Heiman D."/>
            <person name="Hepburn T."/>
            <person name="Howarth C."/>
            <person name="Jen D."/>
            <person name="Larson L."/>
            <person name="Lewis B."/>
            <person name="Mehta T."/>
            <person name="Park D."/>
            <person name="Pearson M."/>
            <person name="Roberts A."/>
            <person name="Saif S."/>
            <person name="Shenoy N."/>
            <person name="Sisk P."/>
            <person name="Stolte C."/>
            <person name="Sykes S."/>
            <person name="Thomson T."/>
            <person name="Walk T."/>
            <person name="White J."/>
            <person name="Yandava C."/>
            <person name="Burger G."/>
            <person name="Gray M.W."/>
            <person name="Holland P.W.H."/>
            <person name="King N."/>
            <person name="Lang F.B.F."/>
            <person name="Roger A.J."/>
            <person name="Ruiz-Trillo I."/>
            <person name="Lander E."/>
            <person name="Nusbaum C."/>
        </authorList>
    </citation>
    <scope>NUCLEOTIDE SEQUENCE [LARGE SCALE GENOMIC DNA]</scope>
    <source>
        <strain evidence="2 3">DAOM BR117</strain>
    </source>
</reference>
<dbReference type="VEuPathDB" id="FungiDB:SPPG_04638"/>
<name>A0A0L0HHK8_SPIPD</name>
<gene>
    <name evidence="2" type="ORF">SPPG_04638</name>
</gene>
<dbReference type="OrthoDB" id="2162499at2759"/>
<evidence type="ECO:0000313" key="2">
    <source>
        <dbReference type="EMBL" id="KND00314.1"/>
    </source>
</evidence>
<sequence length="163" mass="19010">MFRDCRTPPPLPKKTTTAAAEKEGTSLPIYEIRHSPPTKKVYHYGRFVPEYHAPLAPVPTIPSPSAVTWPSVYIPGSPELPPGLSHEMEWELAYIDRYWQKKEHKEEQQEAKQKKEPKMPYWALSTVGGRDHLWHWPVGIGPRKEYESDLPAARGKEWWRDWK</sequence>
<protein>
    <submittedName>
        <fullName evidence="2">Uncharacterized protein</fullName>
    </submittedName>
</protein>
<dbReference type="RefSeq" id="XP_016608353.1">
    <property type="nucleotide sequence ID" value="XM_016752873.1"/>
</dbReference>
<dbReference type="AlphaFoldDB" id="A0A0L0HHK8"/>